<accession>A0A098G4X6</accession>
<evidence type="ECO:0000313" key="2">
    <source>
        <dbReference type="EMBL" id="CEG57538.1"/>
    </source>
</evidence>
<dbReference type="OrthoDB" id="5652692at2"/>
<evidence type="ECO:0000256" key="1">
    <source>
        <dbReference type="SAM" id="Coils"/>
    </source>
</evidence>
<feature type="coiled-coil region" evidence="1">
    <location>
        <begin position="719"/>
        <end position="783"/>
    </location>
</feature>
<dbReference type="PANTHER" id="PTHR23159">
    <property type="entry name" value="CENTROSOMAL PROTEIN 2"/>
    <property type="match status" value="1"/>
</dbReference>
<organism evidence="2 3">
    <name type="scientific">Legionella fallonii LLAP-10</name>
    <dbReference type="NCBI Taxonomy" id="1212491"/>
    <lineage>
        <taxon>Bacteria</taxon>
        <taxon>Pseudomonadati</taxon>
        <taxon>Pseudomonadota</taxon>
        <taxon>Gammaproteobacteria</taxon>
        <taxon>Legionellales</taxon>
        <taxon>Legionellaceae</taxon>
        <taxon>Legionella</taxon>
    </lineage>
</organism>
<keyword evidence="1" id="KW-0175">Coiled coil</keyword>
<evidence type="ECO:0000313" key="3">
    <source>
        <dbReference type="Proteomes" id="UP000032430"/>
    </source>
</evidence>
<reference evidence="3" key="1">
    <citation type="submission" date="2014-09" db="EMBL/GenBank/DDBJ databases">
        <authorList>
            <person name="Gomez-Valero L."/>
        </authorList>
    </citation>
    <scope>NUCLEOTIDE SEQUENCE [LARGE SCALE GENOMIC DNA]</scope>
    <source>
        <strain evidence="3">ATCC700992</strain>
    </source>
</reference>
<dbReference type="SUPFAM" id="SSF141571">
    <property type="entry name" value="Pentapeptide repeat-like"/>
    <property type="match status" value="1"/>
</dbReference>
<dbReference type="STRING" id="1212491.LFA_2155"/>
<name>A0A098G4X6_9GAMM</name>
<dbReference type="EMBL" id="LN614827">
    <property type="protein sequence ID" value="CEG57538.1"/>
    <property type="molecule type" value="Genomic_DNA"/>
</dbReference>
<sequence>MTRIHLLQLIDICSQIKSYIENINVESESNLELKNISQSLDNQIKNLYSLQVMATRKILNGENIIEPRCKERLNEATNKTSQILQEISDLIQRIKTVATTRSVRTSAPDGFLSQPKELSVETLFSDFIKNINETYKMIDLEDPNLAENCQIDYLVYTQELFQKSPEQFATFKNDPLSTEQKTKIIDYFYKFRYAMLKNKEPLINFNGRKSVGVIALHVLYGQFGFDHFNNFSEAQKNELIRECDNLPSSPINLGEKISFEEFFAAFYNPEIKANEFGIDINDHTQIYATKLLISAVLTSGIEVKNDNYMDSTFNRSTNPYKVSTQRYRDFLCEVNEKGDYLIKVRHKLLLDNDPIQKHDLNKMSSSPLDLLLAHTYFQTGVWGTMTSHDPITKQKITKELWQNREEHRQLINKELTRLYNDPKTNLVIAALGIALHEAKANILFSGSNLHCGSLGRERGKGAGTAGFYDSLNKVIISNSIINSYNNNIDSTHIGTLIHEGLHFLFDHILKRESSPVIAGSEEERELDRAIIEDQKYRKTLDENTLTSSERSVWTTVVHHLEKEPSYKLDSTNIDNCIYKTGHTMRVEIIVRPMEQIAFGISENAIKKVMPTVYRFYKEKCVPLLEQYVNSNQLKEKGREQHIEREQQLREQQLREQQLREQQLREQQLREQQLREQQLREQQLREQQLREQQLREQQLREQQLREQQLREQQLREQQLREQQLREQQLHEQQLREQQLREQQLSEQQLREQQLREQQLREQQLREQQLREQQLSEQLHKQHRKIFISSTELKINNILDELSRKIGDIDQHHFKEALVTSERLLNALQEAKINYLIELNNLDMNITNVNKGFENTCKALIDKARPMLERDLDWGTYLTNLLKVIANAIIWVASFGQANSFFKQERSESIKIVEAVEQELKL</sequence>
<proteinExistence type="predicted"/>
<dbReference type="AlphaFoldDB" id="A0A098G4X6"/>
<dbReference type="Proteomes" id="UP000032430">
    <property type="component" value="Chromosome I"/>
</dbReference>
<protein>
    <submittedName>
        <fullName evidence="2">Uncharacterized protein</fullName>
    </submittedName>
</protein>
<dbReference type="PANTHER" id="PTHR23159:SF31">
    <property type="entry name" value="CENTROSOME-ASSOCIATED PROTEIN CEP250 ISOFORM X1"/>
    <property type="match status" value="1"/>
</dbReference>
<gene>
    <name evidence="2" type="ORF">LFA_2155</name>
</gene>
<dbReference type="RefSeq" id="WP_045096019.1">
    <property type="nucleotide sequence ID" value="NZ_LN614827.1"/>
</dbReference>
<dbReference type="KEGG" id="lfa:LFA_2155"/>
<keyword evidence="3" id="KW-1185">Reference proteome</keyword>
<dbReference type="Gene3D" id="2.160.20.80">
    <property type="entry name" value="E3 ubiquitin-protein ligase SopA"/>
    <property type="match status" value="1"/>
</dbReference>
<dbReference type="HOGENOM" id="CLU_316817_0_0_6"/>